<comment type="caution">
    <text evidence="1">The sequence shown here is derived from an EMBL/GenBank/DDBJ whole genome shotgun (WGS) entry which is preliminary data.</text>
</comment>
<name>X1MXS4_9ZZZZ</name>
<proteinExistence type="predicted"/>
<accession>X1MXS4</accession>
<feature type="non-terminal residue" evidence="1">
    <location>
        <position position="1"/>
    </location>
</feature>
<gene>
    <name evidence="1" type="ORF">S06H3_42165</name>
</gene>
<organism evidence="1">
    <name type="scientific">marine sediment metagenome</name>
    <dbReference type="NCBI Taxonomy" id="412755"/>
    <lineage>
        <taxon>unclassified sequences</taxon>
        <taxon>metagenomes</taxon>
        <taxon>ecological metagenomes</taxon>
    </lineage>
</organism>
<evidence type="ECO:0000313" key="1">
    <source>
        <dbReference type="EMBL" id="GAI36497.1"/>
    </source>
</evidence>
<sequence length="80" mass="9177">DPQPIADIKPKPRLAPLVVDRDMPLSNKLLNIGSRQLWMLFTNIFIQTSTLLISYKTMDIIYLPHPFIPLSFKGEGGHRF</sequence>
<dbReference type="AlphaFoldDB" id="X1MXS4"/>
<dbReference type="EMBL" id="BARV01026047">
    <property type="protein sequence ID" value="GAI36497.1"/>
    <property type="molecule type" value="Genomic_DNA"/>
</dbReference>
<reference evidence="1" key="1">
    <citation type="journal article" date="2014" name="Front. Microbiol.">
        <title>High frequency of phylogenetically diverse reductive dehalogenase-homologous genes in deep subseafloor sedimentary metagenomes.</title>
        <authorList>
            <person name="Kawai M."/>
            <person name="Futagami T."/>
            <person name="Toyoda A."/>
            <person name="Takaki Y."/>
            <person name="Nishi S."/>
            <person name="Hori S."/>
            <person name="Arai W."/>
            <person name="Tsubouchi T."/>
            <person name="Morono Y."/>
            <person name="Uchiyama I."/>
            <person name="Ito T."/>
            <person name="Fujiyama A."/>
            <person name="Inagaki F."/>
            <person name="Takami H."/>
        </authorList>
    </citation>
    <scope>NUCLEOTIDE SEQUENCE</scope>
    <source>
        <strain evidence="1">Expedition CK06-06</strain>
    </source>
</reference>
<protein>
    <submittedName>
        <fullName evidence="1">Uncharacterized protein</fullName>
    </submittedName>
</protein>